<dbReference type="CDD" id="cd02440">
    <property type="entry name" value="AdoMet_MTases"/>
    <property type="match status" value="1"/>
</dbReference>
<dbReference type="Gene3D" id="3.40.50.150">
    <property type="entry name" value="Vaccinia Virus protein VP39"/>
    <property type="match status" value="1"/>
</dbReference>
<protein>
    <submittedName>
        <fullName evidence="1">Unannotated protein</fullName>
    </submittedName>
</protein>
<dbReference type="SUPFAM" id="SSF53335">
    <property type="entry name" value="S-adenosyl-L-methionine-dependent methyltransferases"/>
    <property type="match status" value="1"/>
</dbReference>
<reference evidence="1" key="1">
    <citation type="submission" date="2020-05" db="EMBL/GenBank/DDBJ databases">
        <authorList>
            <person name="Chiriac C."/>
            <person name="Salcher M."/>
            <person name="Ghai R."/>
            <person name="Kavagutti S V."/>
        </authorList>
    </citation>
    <scope>NUCLEOTIDE SEQUENCE</scope>
</reference>
<organism evidence="1">
    <name type="scientific">freshwater metagenome</name>
    <dbReference type="NCBI Taxonomy" id="449393"/>
    <lineage>
        <taxon>unclassified sequences</taxon>
        <taxon>metagenomes</taxon>
        <taxon>ecological metagenomes</taxon>
    </lineage>
</organism>
<sequence length="205" mass="21535">MDETVRSYDRDAAAYVASTATMTDAVRARVEALAAHAGTGARVLEIGSGGGRDALAMEALGLWVRRTDITPGFVELLRAEGQQCDLVDPLVDDLASPEGAYDAVWANASLLHVARQDLPVVLARLASVTRAGALLLVAVTEGDGDGWSTHGSISSPRHFTYWRAGALRDVVAGAGWTDVAVRSGIAGHRGESWLEVSAVRDSVSP</sequence>
<dbReference type="EMBL" id="CAFBMW010000012">
    <property type="protein sequence ID" value="CAB4938840.1"/>
    <property type="molecule type" value="Genomic_DNA"/>
</dbReference>
<proteinExistence type="predicted"/>
<evidence type="ECO:0000313" key="1">
    <source>
        <dbReference type="EMBL" id="CAB4938840.1"/>
    </source>
</evidence>
<dbReference type="AlphaFoldDB" id="A0A6J7J6Z4"/>
<gene>
    <name evidence="1" type="ORF">UFOPK3662_01738</name>
</gene>
<name>A0A6J7J6Z4_9ZZZZ</name>
<dbReference type="InterPro" id="IPR029063">
    <property type="entry name" value="SAM-dependent_MTases_sf"/>
</dbReference>
<dbReference type="PANTHER" id="PTHR43861">
    <property type="entry name" value="TRANS-ACONITATE 2-METHYLTRANSFERASE-RELATED"/>
    <property type="match status" value="1"/>
</dbReference>
<accession>A0A6J7J6Z4</accession>
<dbReference type="Pfam" id="PF13489">
    <property type="entry name" value="Methyltransf_23"/>
    <property type="match status" value="1"/>
</dbReference>